<protein>
    <submittedName>
        <fullName evidence="1">Uncharacterized protein</fullName>
    </submittedName>
</protein>
<gene>
    <name evidence="1" type="ORF">DKX38_027198</name>
</gene>
<accession>A0A5N5JFI2</accession>
<dbReference type="AlphaFoldDB" id="A0A5N5JFI2"/>
<reference evidence="2" key="1">
    <citation type="journal article" date="2019" name="Gigascience">
        <title>De novo genome assembly of the endangered Acer yangbiense, a plant species with extremely small populations endemic to Yunnan Province, China.</title>
        <authorList>
            <person name="Yang J."/>
            <person name="Wariss H.M."/>
            <person name="Tao L."/>
            <person name="Zhang R."/>
            <person name="Yun Q."/>
            <person name="Hollingsworth P."/>
            <person name="Dao Z."/>
            <person name="Luo G."/>
            <person name="Guo H."/>
            <person name="Ma Y."/>
            <person name="Sun W."/>
        </authorList>
    </citation>
    <scope>NUCLEOTIDE SEQUENCE [LARGE SCALE GENOMIC DNA]</scope>
    <source>
        <strain evidence="2">cv. br00</strain>
    </source>
</reference>
<dbReference type="SUPFAM" id="SSF50692">
    <property type="entry name" value="ADC-like"/>
    <property type="match status" value="1"/>
</dbReference>
<dbReference type="Proteomes" id="UP000326939">
    <property type="component" value="Chromosome 17"/>
</dbReference>
<evidence type="ECO:0000313" key="2">
    <source>
        <dbReference type="Proteomes" id="UP000326939"/>
    </source>
</evidence>
<comment type="caution">
    <text evidence="1">The sequence shown here is derived from an EMBL/GenBank/DDBJ whole genome shotgun (WGS) entry which is preliminary data.</text>
</comment>
<sequence>MEELDILRGDRLLIKGKKRMDTVCTALADDLCDQPKILMNKVVSHRKEILLNDPPGTGESEQNLRKAFEEAEKNAPAIVLLMILIPLLPNVRNWWGNGETNRFTTTDSYGWARCSFI</sequence>
<name>A0A5N5JFI2_9ROSI</name>
<dbReference type="EMBL" id="VDCV01000017">
    <property type="protein sequence ID" value="KAB5516550.1"/>
    <property type="molecule type" value="Genomic_DNA"/>
</dbReference>
<keyword evidence="2" id="KW-1185">Reference proteome</keyword>
<evidence type="ECO:0000313" key="1">
    <source>
        <dbReference type="EMBL" id="KAB5516550.1"/>
    </source>
</evidence>
<organism evidence="1 2">
    <name type="scientific">Salix brachista</name>
    <dbReference type="NCBI Taxonomy" id="2182728"/>
    <lineage>
        <taxon>Eukaryota</taxon>
        <taxon>Viridiplantae</taxon>
        <taxon>Streptophyta</taxon>
        <taxon>Embryophyta</taxon>
        <taxon>Tracheophyta</taxon>
        <taxon>Spermatophyta</taxon>
        <taxon>Magnoliopsida</taxon>
        <taxon>eudicotyledons</taxon>
        <taxon>Gunneridae</taxon>
        <taxon>Pentapetalae</taxon>
        <taxon>rosids</taxon>
        <taxon>fabids</taxon>
        <taxon>Malpighiales</taxon>
        <taxon>Salicaceae</taxon>
        <taxon>Saliceae</taxon>
        <taxon>Salix</taxon>
    </lineage>
</organism>
<proteinExistence type="predicted"/>
<dbReference type="InterPro" id="IPR009010">
    <property type="entry name" value="Asp_de-COase-like_dom_sf"/>
</dbReference>
<dbReference type="Gene3D" id="2.40.40.20">
    <property type="match status" value="1"/>
</dbReference>